<proteinExistence type="predicted"/>
<evidence type="ECO:0000313" key="1">
    <source>
        <dbReference type="EMBL" id="GKV39229.1"/>
    </source>
</evidence>
<reference evidence="1 2" key="1">
    <citation type="journal article" date="2021" name="Commun. Biol.">
        <title>The genome of Shorea leprosula (Dipterocarpaceae) highlights the ecological relevance of drought in aseasonal tropical rainforests.</title>
        <authorList>
            <person name="Ng K.K.S."/>
            <person name="Kobayashi M.J."/>
            <person name="Fawcett J.A."/>
            <person name="Hatakeyama M."/>
            <person name="Paape T."/>
            <person name="Ng C.H."/>
            <person name="Ang C.C."/>
            <person name="Tnah L.H."/>
            <person name="Lee C.T."/>
            <person name="Nishiyama T."/>
            <person name="Sese J."/>
            <person name="O'Brien M.J."/>
            <person name="Copetti D."/>
            <person name="Mohd Noor M.I."/>
            <person name="Ong R.C."/>
            <person name="Putra M."/>
            <person name="Sireger I.Z."/>
            <person name="Indrioko S."/>
            <person name="Kosugi Y."/>
            <person name="Izuno A."/>
            <person name="Isagi Y."/>
            <person name="Lee S.L."/>
            <person name="Shimizu K.K."/>
        </authorList>
    </citation>
    <scope>NUCLEOTIDE SEQUENCE [LARGE SCALE GENOMIC DNA]</scope>
    <source>
        <strain evidence="1">214</strain>
    </source>
</reference>
<sequence length="110" mass="12435">MRNPTTRFFEEPDLGFANPSSRYSLEGVDCLVGSSVTNSKEQSQTTKDCQRIFSLTLPSFHPKLMMLAFIYLTKTLKACFSSPLYIKPPEDVRPVVNRSNSFPAFLHLQA</sequence>
<dbReference type="Proteomes" id="UP001054252">
    <property type="component" value="Unassembled WGS sequence"/>
</dbReference>
<comment type="caution">
    <text evidence="1">The sequence shown here is derived from an EMBL/GenBank/DDBJ whole genome shotgun (WGS) entry which is preliminary data.</text>
</comment>
<name>A0AAV5LP61_9ROSI</name>
<dbReference type="EMBL" id="BPVZ01000133">
    <property type="protein sequence ID" value="GKV39229.1"/>
    <property type="molecule type" value="Genomic_DNA"/>
</dbReference>
<evidence type="ECO:0000313" key="2">
    <source>
        <dbReference type="Proteomes" id="UP001054252"/>
    </source>
</evidence>
<dbReference type="AlphaFoldDB" id="A0AAV5LP61"/>
<gene>
    <name evidence="1" type="ORF">SLEP1_g47035</name>
</gene>
<keyword evidence="2" id="KW-1185">Reference proteome</keyword>
<protein>
    <submittedName>
        <fullName evidence="1">Uncharacterized protein</fullName>
    </submittedName>
</protein>
<accession>A0AAV5LP61</accession>
<organism evidence="1 2">
    <name type="scientific">Rubroshorea leprosula</name>
    <dbReference type="NCBI Taxonomy" id="152421"/>
    <lineage>
        <taxon>Eukaryota</taxon>
        <taxon>Viridiplantae</taxon>
        <taxon>Streptophyta</taxon>
        <taxon>Embryophyta</taxon>
        <taxon>Tracheophyta</taxon>
        <taxon>Spermatophyta</taxon>
        <taxon>Magnoliopsida</taxon>
        <taxon>eudicotyledons</taxon>
        <taxon>Gunneridae</taxon>
        <taxon>Pentapetalae</taxon>
        <taxon>rosids</taxon>
        <taxon>malvids</taxon>
        <taxon>Malvales</taxon>
        <taxon>Dipterocarpaceae</taxon>
        <taxon>Rubroshorea</taxon>
    </lineage>
</organism>